<organism evidence="1 2">
    <name type="scientific">Variovorax dokdonensis</name>
    <dbReference type="NCBI Taxonomy" id="344883"/>
    <lineage>
        <taxon>Bacteria</taxon>
        <taxon>Pseudomonadati</taxon>
        <taxon>Pseudomonadota</taxon>
        <taxon>Betaproteobacteria</taxon>
        <taxon>Burkholderiales</taxon>
        <taxon>Comamonadaceae</taxon>
        <taxon>Variovorax</taxon>
    </lineage>
</organism>
<dbReference type="Proteomes" id="UP001174908">
    <property type="component" value="Unassembled WGS sequence"/>
</dbReference>
<dbReference type="RefSeq" id="WP_286661748.1">
    <property type="nucleotide sequence ID" value="NZ_JASZYV010000004.1"/>
</dbReference>
<gene>
    <name evidence="1" type="ORF">QTH91_19225</name>
</gene>
<reference evidence="1" key="1">
    <citation type="submission" date="2023-06" db="EMBL/GenBank/DDBJ databases">
        <authorList>
            <person name="Jiang Y."/>
            <person name="Liu Q."/>
        </authorList>
    </citation>
    <scope>NUCLEOTIDE SEQUENCE</scope>
    <source>
        <strain evidence="1">CGMCC 1.12089</strain>
    </source>
</reference>
<protein>
    <submittedName>
        <fullName evidence="1">Uncharacterized protein</fullName>
    </submittedName>
</protein>
<comment type="caution">
    <text evidence="1">The sequence shown here is derived from an EMBL/GenBank/DDBJ whole genome shotgun (WGS) entry which is preliminary data.</text>
</comment>
<name>A0ABT7NFI2_9BURK</name>
<dbReference type="EMBL" id="JASZYV010000004">
    <property type="protein sequence ID" value="MDM0046630.1"/>
    <property type="molecule type" value="Genomic_DNA"/>
</dbReference>
<proteinExistence type="predicted"/>
<accession>A0ABT7NFI2</accession>
<evidence type="ECO:0000313" key="1">
    <source>
        <dbReference type="EMBL" id="MDM0046630.1"/>
    </source>
</evidence>
<sequence length="139" mass="15425">MDYLQQAFGGLDPQTDQDAAVKFALNVILMDGRLHELSCLLIDGHDIGGVEGEPGWMIERRDTGSLGELPYYSDWPANARFHVRVEPTAFELASPDMFMTSHDFCHYVGRAMDAYLSEKPAETEMAKLIVSQLKASASV</sequence>
<evidence type="ECO:0000313" key="2">
    <source>
        <dbReference type="Proteomes" id="UP001174908"/>
    </source>
</evidence>
<keyword evidence="2" id="KW-1185">Reference proteome</keyword>